<sequence>MWLGRICLLFCLSCLWKGVARVNVNNVNVGGGTCESCWSLPPSHEWISLASLSVRLSPSSTVTLPLVSPFLLLSYFSSFSFHEKKRDEKTKVGKKERQTLPRWLVPFSFLP</sequence>
<organism evidence="1 2">
    <name type="scientific">Violaceomyces palustris</name>
    <dbReference type="NCBI Taxonomy" id="1673888"/>
    <lineage>
        <taxon>Eukaryota</taxon>
        <taxon>Fungi</taxon>
        <taxon>Dikarya</taxon>
        <taxon>Basidiomycota</taxon>
        <taxon>Ustilaginomycotina</taxon>
        <taxon>Ustilaginomycetes</taxon>
        <taxon>Violaceomycetales</taxon>
        <taxon>Violaceomycetaceae</taxon>
        <taxon>Violaceomyces</taxon>
    </lineage>
</organism>
<evidence type="ECO:0000313" key="1">
    <source>
        <dbReference type="EMBL" id="PWN50294.1"/>
    </source>
</evidence>
<evidence type="ECO:0000313" key="2">
    <source>
        <dbReference type="Proteomes" id="UP000245626"/>
    </source>
</evidence>
<gene>
    <name evidence="1" type="ORF">IE53DRAFT_102478</name>
</gene>
<protein>
    <submittedName>
        <fullName evidence="1">Uncharacterized protein</fullName>
    </submittedName>
</protein>
<keyword evidence="2" id="KW-1185">Reference proteome</keyword>
<dbReference type="Proteomes" id="UP000245626">
    <property type="component" value="Unassembled WGS sequence"/>
</dbReference>
<reference evidence="1 2" key="1">
    <citation type="journal article" date="2018" name="Mol. Biol. Evol.">
        <title>Broad Genomic Sampling Reveals a Smut Pathogenic Ancestry of the Fungal Clade Ustilaginomycotina.</title>
        <authorList>
            <person name="Kijpornyongpan T."/>
            <person name="Mondo S.J."/>
            <person name="Barry K."/>
            <person name="Sandor L."/>
            <person name="Lee J."/>
            <person name="Lipzen A."/>
            <person name="Pangilinan J."/>
            <person name="LaButti K."/>
            <person name="Hainaut M."/>
            <person name="Henrissat B."/>
            <person name="Grigoriev I.V."/>
            <person name="Spatafora J.W."/>
            <person name="Aime M.C."/>
        </authorList>
    </citation>
    <scope>NUCLEOTIDE SEQUENCE [LARGE SCALE GENOMIC DNA]</scope>
    <source>
        <strain evidence="1 2">SA 807</strain>
    </source>
</reference>
<name>A0ACD0NWU0_9BASI</name>
<proteinExistence type="predicted"/>
<dbReference type="EMBL" id="KZ819947">
    <property type="protein sequence ID" value="PWN50294.1"/>
    <property type="molecule type" value="Genomic_DNA"/>
</dbReference>
<accession>A0ACD0NWU0</accession>